<dbReference type="CDD" id="cd09917">
    <property type="entry name" value="F-box_SF"/>
    <property type="match status" value="1"/>
</dbReference>
<accession>A0A165YXN9</accession>
<dbReference type="EMBL" id="KV428223">
    <property type="protein sequence ID" value="KZT33719.1"/>
    <property type="molecule type" value="Genomic_DNA"/>
</dbReference>
<reference evidence="2 3" key="1">
    <citation type="journal article" date="2016" name="Mol. Biol. Evol.">
        <title>Comparative Genomics of Early-Diverging Mushroom-Forming Fungi Provides Insights into the Origins of Lignocellulose Decay Capabilities.</title>
        <authorList>
            <person name="Nagy L.G."/>
            <person name="Riley R."/>
            <person name="Tritt A."/>
            <person name="Adam C."/>
            <person name="Daum C."/>
            <person name="Floudas D."/>
            <person name="Sun H."/>
            <person name="Yadav J.S."/>
            <person name="Pangilinan J."/>
            <person name="Larsson K.H."/>
            <person name="Matsuura K."/>
            <person name="Barry K."/>
            <person name="Labutti K."/>
            <person name="Kuo R."/>
            <person name="Ohm R.A."/>
            <person name="Bhattacharya S.S."/>
            <person name="Shirouzu T."/>
            <person name="Yoshinaga Y."/>
            <person name="Martin F.M."/>
            <person name="Grigoriev I.V."/>
            <person name="Hibbett D.S."/>
        </authorList>
    </citation>
    <scope>NUCLEOTIDE SEQUENCE [LARGE SCALE GENOMIC DNA]</scope>
    <source>
        <strain evidence="2 3">HHB10207 ss-3</strain>
    </source>
</reference>
<dbReference type="PROSITE" id="PS50181">
    <property type="entry name" value="FBOX"/>
    <property type="match status" value="1"/>
</dbReference>
<protein>
    <recommendedName>
        <fullName evidence="1">F-box domain-containing protein</fullName>
    </recommendedName>
</protein>
<keyword evidence="3" id="KW-1185">Reference proteome</keyword>
<gene>
    <name evidence="2" type="ORF">SISSUDRAFT_1132378</name>
</gene>
<dbReference type="AlphaFoldDB" id="A0A165YXN9"/>
<evidence type="ECO:0000313" key="2">
    <source>
        <dbReference type="EMBL" id="KZT33719.1"/>
    </source>
</evidence>
<evidence type="ECO:0000313" key="3">
    <source>
        <dbReference type="Proteomes" id="UP000076798"/>
    </source>
</evidence>
<name>A0A165YXN9_9AGAM</name>
<dbReference type="Pfam" id="PF00646">
    <property type="entry name" value="F-box"/>
    <property type="match status" value="1"/>
</dbReference>
<evidence type="ECO:0000259" key="1">
    <source>
        <dbReference type="PROSITE" id="PS50181"/>
    </source>
</evidence>
<feature type="domain" description="F-box" evidence="1">
    <location>
        <begin position="10"/>
        <end position="57"/>
    </location>
</feature>
<organism evidence="2 3">
    <name type="scientific">Sistotremastrum suecicum HHB10207 ss-3</name>
    <dbReference type="NCBI Taxonomy" id="1314776"/>
    <lineage>
        <taxon>Eukaryota</taxon>
        <taxon>Fungi</taxon>
        <taxon>Dikarya</taxon>
        <taxon>Basidiomycota</taxon>
        <taxon>Agaricomycotina</taxon>
        <taxon>Agaricomycetes</taxon>
        <taxon>Sistotremastrales</taxon>
        <taxon>Sistotremastraceae</taxon>
        <taxon>Sistotremastrum</taxon>
    </lineage>
</organism>
<dbReference type="Proteomes" id="UP000076798">
    <property type="component" value="Unassembled WGS sequence"/>
</dbReference>
<sequence length="485" mass="54204">MHNQLQVPNTPALPALPLEIILEIITGLSIHDILSFAHTSKRSLSVMRSNASLFSSACDAHSITIPIGLTWKTISPDHLYALASRAAASSRKLLRPHAALKRRNKLFIPLKPLRGGRGARVNERGDLWMHDRVVICNHYKEGILFIDLAAPQRCYEFNFPDRVITMKCHLLEDNSTVIVAVAIRGSVSDSLRIEEFSLAQNGVCGMFEHIQTHLVLQLPRGVDVKSFISLRDAYVVALTLTKVLVIEWKKKKGFVTTQSDGATGAMLHWATLHPRLPILHVINTYPRYGMHNPQVLSLEMSDLPDLQASEESPGTYSFPSGSKHQSLSLELAVIFECSLAERSMTLLSATGSPKLGWTMDAITQRVRAKPPTCSYVSFSLDDPQVVHRNPFSDFENEFFAEEDQSGHVFQRMNGAQQYAYTERRTGEAGRPELRILIPPAGPDKVGPFGWIRLAIRYSHTTSYAFDLAHGRLCTLIGNDLHVYEY</sequence>
<proteinExistence type="predicted"/>
<dbReference type="InterPro" id="IPR001810">
    <property type="entry name" value="F-box_dom"/>
</dbReference>